<evidence type="ECO:0000313" key="1">
    <source>
        <dbReference type="EMBL" id="KYF55932.1"/>
    </source>
</evidence>
<accession>A0A150PJT3</accession>
<organism evidence="1 2">
    <name type="scientific">Sorangium cellulosum</name>
    <name type="common">Polyangium cellulosum</name>
    <dbReference type="NCBI Taxonomy" id="56"/>
    <lineage>
        <taxon>Bacteria</taxon>
        <taxon>Pseudomonadati</taxon>
        <taxon>Myxococcota</taxon>
        <taxon>Polyangia</taxon>
        <taxon>Polyangiales</taxon>
        <taxon>Polyangiaceae</taxon>
        <taxon>Sorangium</taxon>
    </lineage>
</organism>
<reference evidence="1 2" key="1">
    <citation type="submission" date="2014-02" db="EMBL/GenBank/DDBJ databases">
        <title>The small core and large imbalanced accessory genome model reveals a collaborative survival strategy of Sorangium cellulosum strains in nature.</title>
        <authorList>
            <person name="Han K."/>
            <person name="Peng R."/>
            <person name="Blom J."/>
            <person name="Li Y.-Z."/>
        </authorList>
    </citation>
    <scope>NUCLEOTIDE SEQUENCE [LARGE SCALE GENOMIC DNA]</scope>
    <source>
        <strain evidence="1 2">So0157-25</strain>
    </source>
</reference>
<protein>
    <submittedName>
        <fullName evidence="1">Uncharacterized protein</fullName>
    </submittedName>
</protein>
<comment type="caution">
    <text evidence="1">The sequence shown here is derived from an EMBL/GenBank/DDBJ whole genome shotgun (WGS) entry which is preliminary data.</text>
</comment>
<name>A0A150PJT3_SORCE</name>
<sequence length="86" mass="8996">MGDAREHAASLRYSSASFPRSLDGDGLASACPSAATSAQAAIRGPIHHDAPRRGISAWISLSSTAGSRSVVAVLRVALWTRHRSAR</sequence>
<dbReference type="AlphaFoldDB" id="A0A150PJT3"/>
<gene>
    <name evidence="1" type="ORF">BE08_07690</name>
</gene>
<proteinExistence type="predicted"/>
<evidence type="ECO:0000313" key="2">
    <source>
        <dbReference type="Proteomes" id="UP000075420"/>
    </source>
</evidence>
<dbReference type="EMBL" id="JELY01001394">
    <property type="protein sequence ID" value="KYF55932.1"/>
    <property type="molecule type" value="Genomic_DNA"/>
</dbReference>
<dbReference type="Proteomes" id="UP000075420">
    <property type="component" value="Unassembled WGS sequence"/>
</dbReference>